<reference evidence="2 3" key="1">
    <citation type="journal article" date="2019" name="Sci. Rep.">
        <title>A high-quality genome of Eragrostis curvula grass provides insights into Poaceae evolution and supports new strategies to enhance forage quality.</title>
        <authorList>
            <person name="Carballo J."/>
            <person name="Santos B.A.C.M."/>
            <person name="Zappacosta D."/>
            <person name="Garbus I."/>
            <person name="Selva J.P."/>
            <person name="Gallo C.A."/>
            <person name="Diaz A."/>
            <person name="Albertini E."/>
            <person name="Caccamo M."/>
            <person name="Echenique V."/>
        </authorList>
    </citation>
    <scope>NUCLEOTIDE SEQUENCE [LARGE SCALE GENOMIC DNA]</scope>
    <source>
        <strain evidence="3">cv. Victoria</strain>
        <tissue evidence="2">Leaf</tissue>
    </source>
</reference>
<dbReference type="AlphaFoldDB" id="A0A5J9VVA1"/>
<dbReference type="PANTHER" id="PTHR10291:SF23">
    <property type="entry name" value="ALKYL TRANSFERASE"/>
    <property type="match status" value="1"/>
</dbReference>
<dbReference type="InterPro" id="IPR036424">
    <property type="entry name" value="UPP_synth-like_sf"/>
</dbReference>
<comment type="caution">
    <text evidence="2">The sequence shown here is derived from an EMBL/GenBank/DDBJ whole genome shotgun (WGS) entry which is preliminary data.</text>
</comment>
<keyword evidence="1" id="KW-0808">Transferase</keyword>
<dbReference type="GO" id="GO:0016094">
    <property type="term" value="P:polyprenol biosynthetic process"/>
    <property type="evidence" value="ECO:0007669"/>
    <property type="project" value="TreeGrafter"/>
</dbReference>
<evidence type="ECO:0000313" key="3">
    <source>
        <dbReference type="Proteomes" id="UP000324897"/>
    </source>
</evidence>
<organism evidence="2 3">
    <name type="scientific">Eragrostis curvula</name>
    <name type="common">weeping love grass</name>
    <dbReference type="NCBI Taxonomy" id="38414"/>
    <lineage>
        <taxon>Eukaryota</taxon>
        <taxon>Viridiplantae</taxon>
        <taxon>Streptophyta</taxon>
        <taxon>Embryophyta</taxon>
        <taxon>Tracheophyta</taxon>
        <taxon>Spermatophyta</taxon>
        <taxon>Magnoliopsida</taxon>
        <taxon>Liliopsida</taxon>
        <taxon>Poales</taxon>
        <taxon>Poaceae</taxon>
        <taxon>PACMAD clade</taxon>
        <taxon>Chloridoideae</taxon>
        <taxon>Eragrostideae</taxon>
        <taxon>Eragrostidinae</taxon>
        <taxon>Eragrostis</taxon>
    </lineage>
</organism>
<dbReference type="Pfam" id="PF01255">
    <property type="entry name" value="Prenyltransf"/>
    <property type="match status" value="1"/>
</dbReference>
<keyword evidence="3" id="KW-1185">Reference proteome</keyword>
<name>A0A5J9VVA1_9POAL</name>
<dbReference type="EMBL" id="RWGY01000007">
    <property type="protein sequence ID" value="TVU39547.1"/>
    <property type="molecule type" value="Genomic_DNA"/>
</dbReference>
<sequence>MLLRLLSRAARRGGLAPQCLHSARIGAIAAPEALVRSGLRPKSMPRHVAVVMDGNRRWAQERGLTTAEGHEAGRRALEQMIRLSRAWGVRAITAFTFSQENFARPKASLPPLPSPPLVSCSRGSGDLQAEVETVMDLCERVLRENMDDYARDGIRMHVIDQSLWIPGSSFSTDAIARCLQFPSFLWPWMEDRWRLKTF</sequence>
<evidence type="ECO:0000256" key="1">
    <source>
        <dbReference type="ARBA" id="ARBA00022679"/>
    </source>
</evidence>
<dbReference type="InterPro" id="IPR001441">
    <property type="entry name" value="UPP_synth-like"/>
</dbReference>
<dbReference type="Proteomes" id="UP000324897">
    <property type="component" value="Chromosome 4"/>
</dbReference>
<evidence type="ECO:0008006" key="4">
    <source>
        <dbReference type="Google" id="ProtNLM"/>
    </source>
</evidence>
<dbReference type="SUPFAM" id="SSF64005">
    <property type="entry name" value="Undecaprenyl diphosphate synthase"/>
    <property type="match status" value="1"/>
</dbReference>
<feature type="non-terminal residue" evidence="2">
    <location>
        <position position="1"/>
    </location>
</feature>
<proteinExistence type="predicted"/>
<accession>A0A5J9VVA1</accession>
<evidence type="ECO:0000313" key="2">
    <source>
        <dbReference type="EMBL" id="TVU39547.1"/>
    </source>
</evidence>
<gene>
    <name evidence="2" type="ORF">EJB05_12971</name>
</gene>
<protein>
    <recommendedName>
        <fullName evidence="4">Alkyl transferase</fullName>
    </recommendedName>
</protein>
<dbReference type="PANTHER" id="PTHR10291">
    <property type="entry name" value="DEHYDRODOLICHYL DIPHOSPHATE SYNTHASE FAMILY MEMBER"/>
    <property type="match status" value="1"/>
</dbReference>
<dbReference type="Gramene" id="TVU39547">
    <property type="protein sequence ID" value="TVU39547"/>
    <property type="gene ID" value="EJB05_12971"/>
</dbReference>
<dbReference type="GO" id="GO:0045547">
    <property type="term" value="F:ditrans,polycis-polyprenyl diphosphate synthase [(2E,6E)-farnesyl diphosphate specific] activity"/>
    <property type="evidence" value="ECO:0007669"/>
    <property type="project" value="TreeGrafter"/>
</dbReference>
<dbReference type="Gene3D" id="3.40.1180.10">
    <property type="entry name" value="Decaprenyl diphosphate synthase-like"/>
    <property type="match status" value="1"/>
</dbReference>
<dbReference type="OrthoDB" id="4173905at2759"/>